<sequence>MSSKQYDGSPNVSHQPYGGFEERDTVGTHTTGEQRPMPQVVLTEGHWDAPLFGCFTDLVPNCLLAFCCPCVSFAQTLARVGAANYYPMLLILAICYMTWVGAIIVWLFMWYFRFKLRRRLNIPGNVGVDAIHTLCCCGCALAQMATQTRSYTKDRCSFEAKATLAAYSDMLLNREPEDPPRPHPYHEQDPHQQQYQYHYQHQRTESEPLPSHSHQPSTGPQRTGPMHTETPV</sequence>
<name>A0A1V9YK78_ACHHY</name>
<dbReference type="EMBL" id="JNBR01001529">
    <property type="protein sequence ID" value="OQR86097.1"/>
    <property type="molecule type" value="Genomic_DNA"/>
</dbReference>
<proteinExistence type="predicted"/>
<keyword evidence="4" id="KW-1185">Reference proteome</keyword>
<evidence type="ECO:0000256" key="2">
    <source>
        <dbReference type="SAM" id="Phobius"/>
    </source>
</evidence>
<dbReference type="AlphaFoldDB" id="A0A1V9YK78"/>
<evidence type="ECO:0000313" key="3">
    <source>
        <dbReference type="EMBL" id="OQR86097.1"/>
    </source>
</evidence>
<evidence type="ECO:0000256" key="1">
    <source>
        <dbReference type="SAM" id="MobiDB-lite"/>
    </source>
</evidence>
<comment type="caution">
    <text evidence="3">The sequence shown here is derived from an EMBL/GenBank/DDBJ whole genome shotgun (WGS) entry which is preliminary data.</text>
</comment>
<keyword evidence="2" id="KW-1133">Transmembrane helix</keyword>
<feature type="compositionally biased region" description="Polar residues" evidence="1">
    <location>
        <begin position="1"/>
        <end position="14"/>
    </location>
</feature>
<dbReference type="STRING" id="1202772.A0A1V9YK78"/>
<feature type="region of interest" description="Disordered" evidence="1">
    <location>
        <begin position="1"/>
        <end position="34"/>
    </location>
</feature>
<keyword evidence="2" id="KW-0472">Membrane</keyword>
<reference evidence="3 4" key="1">
    <citation type="journal article" date="2014" name="Genome Biol. Evol.">
        <title>The secreted proteins of Achlya hypogyna and Thraustotheca clavata identify the ancestral oomycete secretome and reveal gene acquisitions by horizontal gene transfer.</title>
        <authorList>
            <person name="Misner I."/>
            <person name="Blouin N."/>
            <person name="Leonard G."/>
            <person name="Richards T.A."/>
            <person name="Lane C.E."/>
        </authorList>
    </citation>
    <scope>NUCLEOTIDE SEQUENCE [LARGE SCALE GENOMIC DNA]</scope>
    <source>
        <strain evidence="3 4">ATCC 48635</strain>
    </source>
</reference>
<dbReference type="NCBIfam" id="TIGR01571">
    <property type="entry name" value="A_thal_Cys_rich"/>
    <property type="match status" value="1"/>
</dbReference>
<accession>A0A1V9YK78</accession>
<dbReference type="PANTHER" id="PTHR15907">
    <property type="entry name" value="DUF614 FAMILY PROTEIN-RELATED"/>
    <property type="match status" value="1"/>
</dbReference>
<dbReference type="Pfam" id="PF04749">
    <property type="entry name" value="PLAC8"/>
    <property type="match status" value="1"/>
</dbReference>
<dbReference type="InterPro" id="IPR006461">
    <property type="entry name" value="PLAC_motif_containing"/>
</dbReference>
<feature type="region of interest" description="Disordered" evidence="1">
    <location>
        <begin position="173"/>
        <end position="232"/>
    </location>
</feature>
<dbReference type="OrthoDB" id="1045822at2759"/>
<dbReference type="Proteomes" id="UP000243579">
    <property type="component" value="Unassembled WGS sequence"/>
</dbReference>
<evidence type="ECO:0000313" key="4">
    <source>
        <dbReference type="Proteomes" id="UP000243579"/>
    </source>
</evidence>
<organism evidence="3 4">
    <name type="scientific">Achlya hypogyna</name>
    <name type="common">Oomycete</name>
    <name type="synonym">Protoachlya hypogyna</name>
    <dbReference type="NCBI Taxonomy" id="1202772"/>
    <lineage>
        <taxon>Eukaryota</taxon>
        <taxon>Sar</taxon>
        <taxon>Stramenopiles</taxon>
        <taxon>Oomycota</taxon>
        <taxon>Saprolegniomycetes</taxon>
        <taxon>Saprolegniales</taxon>
        <taxon>Achlyaceae</taxon>
        <taxon>Achlya</taxon>
    </lineage>
</organism>
<keyword evidence="2" id="KW-0812">Transmembrane</keyword>
<protein>
    <recommendedName>
        <fullName evidence="5">PLAC8 family protein</fullName>
    </recommendedName>
</protein>
<evidence type="ECO:0008006" key="5">
    <source>
        <dbReference type="Google" id="ProtNLM"/>
    </source>
</evidence>
<feature type="compositionally biased region" description="Polar residues" evidence="1">
    <location>
        <begin position="212"/>
        <end position="221"/>
    </location>
</feature>
<gene>
    <name evidence="3" type="ORF">ACHHYP_10972</name>
</gene>
<feature type="compositionally biased region" description="Basic and acidic residues" evidence="1">
    <location>
        <begin position="173"/>
        <end position="190"/>
    </location>
</feature>
<feature type="transmembrane region" description="Helical" evidence="2">
    <location>
        <begin position="85"/>
        <end position="112"/>
    </location>
</feature>